<feature type="disulfide bond" evidence="13">
    <location>
        <begin position="783"/>
        <end position="791"/>
    </location>
</feature>
<dbReference type="Proteomes" id="UP000594454">
    <property type="component" value="Chromosome 3"/>
</dbReference>
<feature type="binding site" evidence="12">
    <location>
        <position position="377"/>
    </location>
    <ligand>
        <name>Zn(2+)</name>
        <dbReference type="ChEBI" id="CHEBI:29105"/>
        <label>2</label>
        <note>catalytic</note>
    </ligand>
</feature>
<evidence type="ECO:0000256" key="8">
    <source>
        <dbReference type="PIRSR" id="PIRSR601548-3"/>
    </source>
</evidence>
<feature type="binding site" evidence="8">
    <location>
        <position position="377"/>
    </location>
    <ligand>
        <name>Zn(2+)</name>
        <dbReference type="ChEBI" id="CHEBI:29105"/>
        <label>1</label>
        <note>catalytic</note>
    </ligand>
</feature>
<dbReference type="Gene3D" id="1.10.1370.30">
    <property type="match status" value="1"/>
</dbReference>
<evidence type="ECO:0000256" key="13">
    <source>
        <dbReference type="PROSITE-ProRule" id="PRU01355"/>
    </source>
</evidence>
<dbReference type="EMBL" id="LR899011">
    <property type="protein sequence ID" value="CAD7085523.1"/>
    <property type="molecule type" value="Genomic_DNA"/>
</dbReference>
<feature type="binding site" evidence="7">
    <location>
        <position position="214"/>
    </location>
    <ligand>
        <name>chloride</name>
        <dbReference type="ChEBI" id="CHEBI:17996"/>
        <label>1</label>
    </ligand>
</feature>
<dbReference type="SUPFAM" id="SSF55486">
    <property type="entry name" value="Metalloproteases ('zincins'), catalytic domain"/>
    <property type="match status" value="2"/>
</dbReference>
<keyword evidence="3 9" id="KW-1015">Disulfide bond</keyword>
<feature type="binding site" evidence="12">
    <location>
        <position position="373"/>
    </location>
    <ligand>
        <name>Zn(2+)</name>
        <dbReference type="ChEBI" id="CHEBI:29105"/>
        <label>2</label>
        <note>catalytic</note>
    </ligand>
</feature>
<evidence type="ECO:0000256" key="1">
    <source>
        <dbReference type="ARBA" id="ARBA00008139"/>
    </source>
</evidence>
<evidence type="ECO:0000256" key="9">
    <source>
        <dbReference type="PIRSR" id="PIRSR601548-4"/>
    </source>
</evidence>
<evidence type="ECO:0000256" key="7">
    <source>
        <dbReference type="PIRSR" id="PIRSR601548-2"/>
    </source>
</evidence>
<evidence type="ECO:0000256" key="14">
    <source>
        <dbReference type="RuleBase" id="RU361144"/>
    </source>
</evidence>
<feature type="chain" id="PRO_5030672261" description="Angiotensin-converting enzyme" evidence="15">
    <location>
        <begin position="20"/>
        <end position="1279"/>
    </location>
</feature>
<keyword evidence="4 6" id="KW-0325">Glycoprotein</keyword>
<feature type="glycosylation site" description="N-linked (GlcNAc...) asparagine" evidence="6">
    <location>
        <position position="59"/>
    </location>
</feature>
<keyword evidence="17" id="KW-1185">Reference proteome</keyword>
<evidence type="ECO:0000313" key="17">
    <source>
        <dbReference type="Proteomes" id="UP000594454"/>
    </source>
</evidence>
<feature type="disulfide bond" evidence="9 13">
    <location>
        <begin position="528"/>
        <end position="546"/>
    </location>
</feature>
<dbReference type="GO" id="GO:0008241">
    <property type="term" value="F:peptidyl-dipeptidase activity"/>
    <property type="evidence" value="ECO:0007669"/>
    <property type="project" value="InterPro"/>
</dbReference>
<dbReference type="CDD" id="cd06461">
    <property type="entry name" value="M2_ACE"/>
    <property type="match status" value="2"/>
</dbReference>
<keyword evidence="2 15" id="KW-0732">Signal</keyword>
<accession>A0A7R8UT13</accession>
<dbReference type="GO" id="GO:0008237">
    <property type="term" value="F:metallopeptidase activity"/>
    <property type="evidence" value="ECO:0007669"/>
    <property type="project" value="UniProtKB-KW"/>
</dbReference>
<evidence type="ECO:0000256" key="6">
    <source>
        <dbReference type="PIRSR" id="PIRSR601548-10"/>
    </source>
</evidence>
<feature type="glycosylation site" description="N-linked (GlcNAc...) asparagine" evidence="10">
    <location>
        <position position="143"/>
    </location>
</feature>
<evidence type="ECO:0000256" key="11">
    <source>
        <dbReference type="PIRSR" id="PIRSR601548-6"/>
    </source>
</evidence>
<dbReference type="GO" id="GO:0004180">
    <property type="term" value="F:carboxypeptidase activity"/>
    <property type="evidence" value="ECO:0007669"/>
    <property type="project" value="UniProtKB-KW"/>
</dbReference>
<dbReference type="GO" id="GO:0005615">
    <property type="term" value="C:extracellular space"/>
    <property type="evidence" value="ECO:0007669"/>
    <property type="project" value="TreeGrafter"/>
</dbReference>
<reference evidence="16 17" key="1">
    <citation type="submission" date="2020-11" db="EMBL/GenBank/DDBJ databases">
        <authorList>
            <person name="Wallbank WR R."/>
            <person name="Pardo Diaz C."/>
            <person name="Kozak K."/>
            <person name="Martin S."/>
            <person name="Jiggins C."/>
            <person name="Moest M."/>
            <person name="Warren A I."/>
            <person name="Generalovic N T."/>
            <person name="Byers J.R.P. K."/>
            <person name="Montejo-Kovacevich G."/>
            <person name="Yen C E."/>
        </authorList>
    </citation>
    <scope>NUCLEOTIDE SEQUENCE [LARGE SCALE GENOMIC DNA]</scope>
</reference>
<evidence type="ECO:0000256" key="10">
    <source>
        <dbReference type="PIRSR" id="PIRSR601548-5"/>
    </source>
</evidence>
<keyword evidence="8 14" id="KW-0862">Zinc</keyword>
<keyword evidence="14" id="KW-0121">Carboxypeptidase</keyword>
<keyword evidence="14" id="KW-0378">Hydrolase</keyword>
<protein>
    <recommendedName>
        <fullName evidence="14">Angiotensin-converting enzyme</fullName>
        <ecNumber evidence="14">3.4.-.-</ecNumber>
    </recommendedName>
</protein>
<keyword evidence="8 14" id="KW-0479">Metal-binding</keyword>
<dbReference type="InParanoid" id="A0A7R8UT13"/>
<dbReference type="InterPro" id="IPR001548">
    <property type="entry name" value="Peptidase_M2"/>
</dbReference>
<evidence type="ECO:0000256" key="4">
    <source>
        <dbReference type="ARBA" id="ARBA00023180"/>
    </source>
</evidence>
<gene>
    <name evidence="16" type="ORF">HERILL_LOCUS8361</name>
</gene>
<organism evidence="16 17">
    <name type="scientific">Hermetia illucens</name>
    <name type="common">Black soldier fly</name>
    <dbReference type="NCBI Taxonomy" id="343691"/>
    <lineage>
        <taxon>Eukaryota</taxon>
        <taxon>Metazoa</taxon>
        <taxon>Ecdysozoa</taxon>
        <taxon>Arthropoda</taxon>
        <taxon>Hexapoda</taxon>
        <taxon>Insecta</taxon>
        <taxon>Pterygota</taxon>
        <taxon>Neoptera</taxon>
        <taxon>Endopterygota</taxon>
        <taxon>Diptera</taxon>
        <taxon>Brachycera</taxon>
        <taxon>Stratiomyomorpha</taxon>
        <taxon>Stratiomyidae</taxon>
        <taxon>Hermetiinae</taxon>
        <taxon>Hermetia</taxon>
    </lineage>
</organism>
<feature type="active site" description="Proton acceptor 1" evidence="5">
    <location>
        <position position="374"/>
    </location>
</feature>
<feature type="disulfide bond" evidence="9 13">
    <location>
        <begin position="342"/>
        <end position="360"/>
    </location>
</feature>
<evidence type="ECO:0000313" key="16">
    <source>
        <dbReference type="EMBL" id="CAD7085523.1"/>
    </source>
</evidence>
<feature type="disulfide bond" evidence="13">
    <location>
        <begin position="139"/>
        <end position="147"/>
    </location>
</feature>
<evidence type="ECO:0000256" key="5">
    <source>
        <dbReference type="PIRSR" id="PIRSR601548-1"/>
    </source>
</evidence>
<evidence type="ECO:0000256" key="3">
    <source>
        <dbReference type="ARBA" id="ARBA00023157"/>
    </source>
</evidence>
<dbReference type="PROSITE" id="PS52011">
    <property type="entry name" value="PEPTIDASE_M2"/>
    <property type="match status" value="2"/>
</dbReference>
<feature type="active site" description="Proton donor 2" evidence="11">
    <location>
        <position position="503"/>
    </location>
</feature>
<feature type="disulfide bond" evidence="13">
    <location>
        <begin position="989"/>
        <end position="1007"/>
    </location>
</feature>
<feature type="binding site" evidence="12">
    <location>
        <position position="401"/>
    </location>
    <ligand>
        <name>Zn(2+)</name>
        <dbReference type="ChEBI" id="CHEBI:29105"/>
        <label>2</label>
        <note>catalytic</note>
    </ligand>
</feature>
<evidence type="ECO:0000256" key="12">
    <source>
        <dbReference type="PIRSR" id="PIRSR601548-8"/>
    </source>
</evidence>
<dbReference type="GO" id="GO:0006508">
    <property type="term" value="P:proteolysis"/>
    <property type="evidence" value="ECO:0007669"/>
    <property type="project" value="UniProtKB-KW"/>
</dbReference>
<comment type="cofactor">
    <cofactor evidence="14">
        <name>Zn(2+)</name>
        <dbReference type="ChEBI" id="CHEBI:29105"/>
    </cofactor>
    <text evidence="14">Binds 2 Zn(2+) ions per subunit.</text>
</comment>
<feature type="active site" description="Proton donor 1" evidence="5">
    <location>
        <position position="503"/>
    </location>
</feature>
<name>A0A7R8UT13_HERIL</name>
<dbReference type="EC" id="3.4.-.-" evidence="14"/>
<keyword evidence="14" id="KW-0645">Protease</keyword>
<feature type="binding site" evidence="8">
    <location>
        <position position="373"/>
    </location>
    <ligand>
        <name>Zn(2+)</name>
        <dbReference type="ChEBI" id="CHEBI:29105"/>
        <label>1</label>
        <note>catalytic</note>
    </ligand>
</feature>
<comment type="similarity">
    <text evidence="1 13 14">Belongs to the peptidase M2 family.</text>
</comment>
<feature type="signal peptide" evidence="15">
    <location>
        <begin position="1"/>
        <end position="19"/>
    </location>
</feature>
<evidence type="ECO:0000256" key="2">
    <source>
        <dbReference type="ARBA" id="ARBA00022729"/>
    </source>
</evidence>
<feature type="binding site" evidence="8">
    <location>
        <position position="401"/>
    </location>
    <ligand>
        <name>Zn(2+)</name>
        <dbReference type="ChEBI" id="CHEBI:29105"/>
        <label>1</label>
        <note>catalytic</note>
    </ligand>
</feature>
<keyword evidence="14" id="KW-0482">Metalloprotease</keyword>
<proteinExistence type="inferred from homology"/>
<dbReference type="GO" id="GO:0005886">
    <property type="term" value="C:plasma membrane"/>
    <property type="evidence" value="ECO:0007669"/>
    <property type="project" value="TreeGrafter"/>
</dbReference>
<sequence length="1279" mass="148796">MFNVRILGAFFLALSIANCADIDLENRELDAASFIRELNNELDKKKTIETEASWAYASNITDYNEKVKTEVSAENAKFFKEKAKELREYAYENFKDEDLRRQFKKLSKLGYAALPDEEYRQLLGAISKMESNFAKVKVCDYNNRTKCDLSLEPEIEEVISKSQDPEELKYYWVEFYNKAGTPCRPDFDKYVELNGKAAKLNNYTSGAEAWLDEYDDDSFEQQLENIFDQIRPLYEQLHAYVRFRLRQKYGDDIVSEKGPIPMHLLGNMWAQTWEEIASLIVPYPDKKLFDVTPEMVKQNYTPIKMFQMGDDFFQSLNMTKLPQDFWDKSILEKPTDGRDLICHASAWDFFVTDDVRIKQCTRVTMEQFFVVHHELGHIQYYLQYQHQPSVYREGANPGFHEAVGDVLSLSVSTPKHLKKIGLLNEYNLEKETRINQLFLKGLSKIIFLPFAFTLDKYRWAIFRGEIKPEDYNCAFWKLREQYSGIEPPVVRTEDDFDAPAKYHISADVEYLRYLVSYIVQFQFYKAACIKAGQYEKGNPELPLDDCDIYQSPEAGNGFKAMLALGSSKPWPDAMEVFTGERKMSGAALLEYFEPLREWLEEENKKNNVHIGWEPSDKCLKKEEEKPRNPNSDCFVLFEVGILTGKMAMKEMTFAFVVFFVLFELSASQLYLENEAKKLMNLINRDYAAVLKKKANADWLAEVSGEPETIEGALQAEDEYNSFILKASSFLKKYSNLRFADKDLERQIKRFPKPTYESLPDADYEAITEASNSMASIFSNVKLCSFRQPEVCNLTLIPDIQDILHNSNDIEEIKHYWIKWRTATGQRNQEMFQKFVDLYKKAASANNFEKPSDMWFKDFDDNNILDEVEVLIESIQPLFLQFHAHVRYLLQQKYGPELIKSDRPYPLHLSEILLGEVYRFQEDGFVELPYPYKQIPNVTEELIRQEYTPERIFDASRDFFESIGLPRLPDSFWKQNAKAIADVNSNILTCFSRAWQTHNDQEVSYSYCPEVDFRRYLGMHGSMSHIYYYKYMQSQPPVFRGEPLPNFEDVFSQPIELSIQSTKHLEKVGLLSKGSIDKETRINKLYLKGMETVFLLPVLFILDKYRVQILNGDIQSWDNCKYWKLTEKYIGAIPAVERTNDDFDAPAKLLTAVDAEYCSNILAIFMQYQVFKSLCERVGEYVPGDSSKPLDNCDLSGHTEIGEILRQAMAMGSSRHWREVLRALTGHATIDPSGFLDYFKPLMDWLVKDNTEKNLNLGWEETTTCLNNSPSQYAGNNLYK</sequence>
<feature type="disulfide bond" evidence="13">
    <location>
        <begin position="1174"/>
        <end position="1192"/>
    </location>
</feature>
<feature type="active site" description="Proton acceptor 2" evidence="11">
    <location>
        <position position="374"/>
    </location>
</feature>
<dbReference type="AlphaFoldDB" id="A0A7R8UT13"/>
<evidence type="ECO:0000256" key="15">
    <source>
        <dbReference type="SAM" id="SignalP"/>
    </source>
</evidence>
<dbReference type="OrthoDB" id="10029630at2759"/>
<dbReference type="PRINTS" id="PR00791">
    <property type="entry name" value="PEPDIPTASEA"/>
</dbReference>
<dbReference type="GO" id="GO:0046872">
    <property type="term" value="F:metal ion binding"/>
    <property type="evidence" value="ECO:0007669"/>
    <property type="project" value="UniProtKB-KW"/>
</dbReference>
<dbReference type="PANTHER" id="PTHR10514">
    <property type="entry name" value="ANGIOTENSIN-CONVERTING ENZYME"/>
    <property type="match status" value="1"/>
</dbReference>
<dbReference type="PANTHER" id="PTHR10514:SF44">
    <property type="entry name" value="ANGIOTENSIN-CONVERTING ENZYME-RELATED"/>
    <property type="match status" value="1"/>
</dbReference>
<feature type="glycosylation site" description="N-linked (GlcNAc...) asparagine; partial" evidence="6">
    <location>
        <position position="142"/>
    </location>
</feature>
<dbReference type="Pfam" id="PF01401">
    <property type="entry name" value="Peptidase_M2"/>
    <property type="match status" value="2"/>
</dbReference>
<feature type="binding site" evidence="7">
    <location>
        <position position="512"/>
    </location>
    <ligand>
        <name>chloride</name>
        <dbReference type="ChEBI" id="CHEBI:17996"/>
        <label>1</label>
    </ligand>
</feature>